<accession>W8F1J8</accession>
<evidence type="ECO:0000256" key="1">
    <source>
        <dbReference type="SAM" id="MobiDB-lite"/>
    </source>
</evidence>
<gene>
    <name evidence="2" type="ORF">Hsw_3193</name>
</gene>
<sequence>MVAAAAEPSLAARAISGQEQRQDDHDKDHRKGQRAAHDPQKRLDAMAKELDLSSKQKDKVARIFQEQQQQIQALRGQSGPDRSQHKAQAQSIRQSTDKKLKDVLSKKQYAQFEAKRQERMRQMGNRQGGKQRGGPERRDAGSRG</sequence>
<keyword evidence="3" id="KW-1185">Reference proteome</keyword>
<protein>
    <submittedName>
        <fullName evidence="2">Uncharacterized protein</fullName>
    </submittedName>
</protein>
<dbReference type="EMBL" id="CP007145">
    <property type="protein sequence ID" value="AHJ98788.1"/>
    <property type="molecule type" value="Genomic_DNA"/>
</dbReference>
<dbReference type="PATRIC" id="fig|1227739.3.peg.3363"/>
<proteinExistence type="predicted"/>
<name>W8F1J8_9BACT</name>
<dbReference type="eggNOG" id="ENOG5033AAP">
    <property type="taxonomic scope" value="Bacteria"/>
</dbReference>
<dbReference type="HOGENOM" id="CLU_1793873_0_0_10"/>
<feature type="compositionally biased region" description="Basic and acidic residues" evidence="1">
    <location>
        <begin position="133"/>
        <end position="144"/>
    </location>
</feature>
<reference evidence="2 3" key="1">
    <citation type="submission" date="2014-01" db="EMBL/GenBank/DDBJ databases">
        <title>Complete genome sequence of ionizing-radiation resistance bacterium Hymenobacter swuensis DY53.</title>
        <authorList>
            <person name="Jung J.-H."/>
            <person name="Jeong S.-W."/>
            <person name="Joe M.-H."/>
            <person name="Cho y.-j."/>
            <person name="Kim M.-K."/>
            <person name="Lim S.-Y."/>
        </authorList>
    </citation>
    <scope>NUCLEOTIDE SEQUENCE [LARGE SCALE GENOMIC DNA]</scope>
    <source>
        <strain evidence="2 3">DY53</strain>
    </source>
</reference>
<evidence type="ECO:0000313" key="3">
    <source>
        <dbReference type="Proteomes" id="UP000019423"/>
    </source>
</evidence>
<feature type="compositionally biased region" description="Basic and acidic residues" evidence="1">
    <location>
        <begin position="20"/>
        <end position="61"/>
    </location>
</feature>
<dbReference type="Proteomes" id="UP000019423">
    <property type="component" value="Chromosome"/>
</dbReference>
<dbReference type="STRING" id="1227739.Hsw_3193"/>
<feature type="region of interest" description="Disordered" evidence="1">
    <location>
        <begin position="1"/>
        <end position="144"/>
    </location>
</feature>
<feature type="compositionally biased region" description="Basic and acidic residues" evidence="1">
    <location>
        <begin position="95"/>
        <end position="105"/>
    </location>
</feature>
<evidence type="ECO:0000313" key="2">
    <source>
        <dbReference type="EMBL" id="AHJ98788.1"/>
    </source>
</evidence>
<dbReference type="AlphaFoldDB" id="W8F1J8"/>
<dbReference type="KEGG" id="hsw:Hsw_3193"/>
<organism evidence="2 3">
    <name type="scientific">Hymenobacter swuensis DY53</name>
    <dbReference type="NCBI Taxonomy" id="1227739"/>
    <lineage>
        <taxon>Bacteria</taxon>
        <taxon>Pseudomonadati</taxon>
        <taxon>Bacteroidota</taxon>
        <taxon>Cytophagia</taxon>
        <taxon>Cytophagales</taxon>
        <taxon>Hymenobacteraceae</taxon>
        <taxon>Hymenobacter</taxon>
    </lineage>
</organism>
<feature type="compositionally biased region" description="Low complexity" evidence="1">
    <location>
        <begin position="1"/>
        <end position="14"/>
    </location>
</feature>